<comment type="function">
    <text evidence="1">Essential cell division protein that stabilizes the FtsZ protofilaments by cross-linking them and that serves as a cytoplasmic membrane anchor for the Z ring. Also required for the recruitment to the septal ring of downstream cell division proteins.</text>
</comment>
<dbReference type="GO" id="GO:0090529">
    <property type="term" value="P:cell septum assembly"/>
    <property type="evidence" value="ECO:0007669"/>
    <property type="project" value="InterPro"/>
</dbReference>
<comment type="similarity">
    <text evidence="1">Belongs to the ZipA family.</text>
</comment>
<dbReference type="SUPFAM" id="SSF64383">
    <property type="entry name" value="Cell-division protein ZipA, C-terminal domain"/>
    <property type="match status" value="1"/>
</dbReference>
<dbReference type="InterPro" id="IPR007449">
    <property type="entry name" value="ZipA_FtsZ-bd_C"/>
</dbReference>
<dbReference type="Proteomes" id="UP000253032">
    <property type="component" value="Unassembled WGS sequence"/>
</dbReference>
<comment type="caution">
    <text evidence="5">The sequence shown here is derived from an EMBL/GenBank/DDBJ whole genome shotgun (WGS) entry which is preliminary data.</text>
</comment>
<proteinExistence type="inferred from homology"/>
<keyword evidence="1 5" id="KW-0132">Cell division</keyword>
<sequence length="207" mass="23345">MPSNLQIILVAGASVFFLIILYLFFRPLFARKLIQNPIDSSQSMLFADEAEQGTLSFESEKDLIQDQELIILNLISLDKSNFDMNQVLTLLKNLNGKHAEGFFIYRDLRGIETFRVASGINPGLLELDTETHVLLLAIDLHQVTDPINAFETMLELASNIAEKLHASICNSARAPLSKQMIEHFKSKAQEIGHLQSIKNFSKNEENK</sequence>
<organism evidence="5 6">
    <name type="scientific">SAR86 cluster bacterium</name>
    <dbReference type="NCBI Taxonomy" id="2030880"/>
    <lineage>
        <taxon>Bacteria</taxon>
        <taxon>Pseudomonadati</taxon>
        <taxon>Pseudomonadota</taxon>
        <taxon>Gammaproteobacteria</taxon>
        <taxon>SAR86 cluster</taxon>
    </lineage>
</organism>
<protein>
    <recommendedName>
        <fullName evidence="1">Cell division protein ZipA</fullName>
    </recommendedName>
</protein>
<keyword evidence="2" id="KW-1003">Cell membrane</keyword>
<dbReference type="EMBL" id="QOPC01000022">
    <property type="protein sequence ID" value="RCL37480.1"/>
    <property type="molecule type" value="Genomic_DNA"/>
</dbReference>
<dbReference type="GO" id="GO:0005886">
    <property type="term" value="C:plasma membrane"/>
    <property type="evidence" value="ECO:0007669"/>
    <property type="project" value="UniProtKB-SubCell"/>
</dbReference>
<keyword evidence="1" id="KW-0131">Cell cycle</keyword>
<reference evidence="5 6" key="1">
    <citation type="journal article" date="2018" name="Microbiome">
        <title>Fine metagenomic profile of the Mediterranean stratified and mixed water columns revealed by assembly and recruitment.</title>
        <authorList>
            <person name="Haro-Moreno J.M."/>
            <person name="Lopez-Perez M."/>
            <person name="De La Torre J.R."/>
            <person name="Picazo A."/>
            <person name="Camacho A."/>
            <person name="Rodriguez-Valera F."/>
        </authorList>
    </citation>
    <scope>NUCLEOTIDE SEQUENCE [LARGE SCALE GENOMIC DNA]</scope>
    <source>
        <strain evidence="5">MED-G84</strain>
    </source>
</reference>
<evidence type="ECO:0000313" key="5">
    <source>
        <dbReference type="EMBL" id="RCL37480.1"/>
    </source>
</evidence>
<feature type="domain" description="ZipA C-terminal FtsZ-binding" evidence="4">
    <location>
        <begin position="69"/>
        <end position="186"/>
    </location>
</feature>
<evidence type="ECO:0000256" key="1">
    <source>
        <dbReference type="RuleBase" id="RU003612"/>
    </source>
</evidence>
<name>A0A368BJK4_9GAMM</name>
<dbReference type="InterPro" id="IPR036765">
    <property type="entry name" value="ZipA_FtsZ-bd_C_sf"/>
</dbReference>
<dbReference type="Pfam" id="PF04354">
    <property type="entry name" value="ZipA_C"/>
    <property type="match status" value="1"/>
</dbReference>
<evidence type="ECO:0000259" key="4">
    <source>
        <dbReference type="Pfam" id="PF04354"/>
    </source>
</evidence>
<feature type="transmembrane region" description="Helical" evidence="3">
    <location>
        <begin position="6"/>
        <end position="25"/>
    </location>
</feature>
<evidence type="ECO:0000256" key="3">
    <source>
        <dbReference type="SAM" id="Phobius"/>
    </source>
</evidence>
<keyword evidence="3" id="KW-1133">Transmembrane helix</keyword>
<evidence type="ECO:0000313" key="6">
    <source>
        <dbReference type="Proteomes" id="UP000253032"/>
    </source>
</evidence>
<keyword evidence="2 3" id="KW-0812">Transmembrane</keyword>
<accession>A0A368BJK4</accession>
<dbReference type="Gene3D" id="3.30.1400.10">
    <property type="entry name" value="ZipA, C-terminal FtsZ-binding domain"/>
    <property type="match status" value="1"/>
</dbReference>
<dbReference type="AlphaFoldDB" id="A0A368BJK4"/>
<comment type="subcellular location">
    <subcellularLocation>
        <location evidence="2">Cell inner membrane</location>
        <topology evidence="2">Single-pass type I membrane protein</topology>
    </subcellularLocation>
</comment>
<evidence type="ECO:0000256" key="2">
    <source>
        <dbReference type="RuleBase" id="RU003613"/>
    </source>
</evidence>
<keyword evidence="2 3" id="KW-0472">Membrane</keyword>
<keyword evidence="2" id="KW-0997">Cell inner membrane</keyword>
<gene>
    <name evidence="5" type="ORF">DBW98_03865</name>
</gene>